<dbReference type="RefSeq" id="XP_001017109.1">
    <property type="nucleotide sequence ID" value="XM_001017109.1"/>
</dbReference>
<dbReference type="Pfam" id="PF12799">
    <property type="entry name" value="LRR_4"/>
    <property type="match status" value="1"/>
</dbReference>
<keyword evidence="6" id="KW-1185">Reference proteome</keyword>
<dbReference type="SMART" id="SM00369">
    <property type="entry name" value="LRR_TYP"/>
    <property type="match status" value="5"/>
</dbReference>
<dbReference type="SUPFAM" id="SSF52058">
    <property type="entry name" value="L domain-like"/>
    <property type="match status" value="1"/>
</dbReference>
<keyword evidence="2" id="KW-0677">Repeat</keyword>
<dbReference type="GeneID" id="7844582"/>
<evidence type="ECO:0000256" key="4">
    <source>
        <dbReference type="SAM" id="MobiDB-lite"/>
    </source>
</evidence>
<evidence type="ECO:0000256" key="2">
    <source>
        <dbReference type="ARBA" id="ARBA00022737"/>
    </source>
</evidence>
<dbReference type="InterPro" id="IPR025875">
    <property type="entry name" value="Leu-rich_rpt_4"/>
</dbReference>
<dbReference type="STRING" id="312017.Q23KH9"/>
<keyword evidence="1" id="KW-0433">Leucine-rich repeat</keyword>
<keyword evidence="3" id="KW-0175">Coiled coil</keyword>
<dbReference type="PROSITE" id="PS51450">
    <property type="entry name" value="LRR"/>
    <property type="match status" value="4"/>
</dbReference>
<gene>
    <name evidence="5" type="ORF">TTHERM_00193560</name>
</gene>
<dbReference type="AlphaFoldDB" id="Q23KH9"/>
<accession>Q23KH9</accession>
<organism evidence="5 6">
    <name type="scientific">Tetrahymena thermophila (strain SB210)</name>
    <dbReference type="NCBI Taxonomy" id="312017"/>
    <lineage>
        <taxon>Eukaryota</taxon>
        <taxon>Sar</taxon>
        <taxon>Alveolata</taxon>
        <taxon>Ciliophora</taxon>
        <taxon>Intramacronucleata</taxon>
        <taxon>Oligohymenophorea</taxon>
        <taxon>Hymenostomatida</taxon>
        <taxon>Tetrahymenina</taxon>
        <taxon>Tetrahymenidae</taxon>
        <taxon>Tetrahymena</taxon>
    </lineage>
</organism>
<dbReference type="PANTHER" id="PTHR46652">
    <property type="entry name" value="LEUCINE-RICH REPEAT AND IQ DOMAIN-CONTAINING PROTEIN 1-RELATED"/>
    <property type="match status" value="1"/>
</dbReference>
<dbReference type="PANTHER" id="PTHR46652:SF3">
    <property type="entry name" value="LEUCINE-RICH REPEAT-CONTAINING PROTEIN 9"/>
    <property type="match status" value="1"/>
</dbReference>
<dbReference type="InterPro" id="IPR003591">
    <property type="entry name" value="Leu-rich_rpt_typical-subtyp"/>
</dbReference>
<dbReference type="InterPro" id="IPR032675">
    <property type="entry name" value="LRR_dom_sf"/>
</dbReference>
<evidence type="ECO:0008006" key="7">
    <source>
        <dbReference type="Google" id="ProtNLM"/>
    </source>
</evidence>
<dbReference type="InterPro" id="IPR001611">
    <property type="entry name" value="Leu-rich_rpt"/>
</dbReference>
<protein>
    <recommendedName>
        <fullName evidence="7">Leucine rich repeat protein</fullName>
    </recommendedName>
</protein>
<dbReference type="eggNOG" id="KOG4194">
    <property type="taxonomic scope" value="Eukaryota"/>
</dbReference>
<dbReference type="InterPro" id="IPR050836">
    <property type="entry name" value="SDS22/Internalin_LRR"/>
</dbReference>
<dbReference type="HOGENOM" id="CLU_539178_0_0_1"/>
<evidence type="ECO:0000256" key="1">
    <source>
        <dbReference type="ARBA" id="ARBA00022614"/>
    </source>
</evidence>
<evidence type="ECO:0000256" key="3">
    <source>
        <dbReference type="SAM" id="Coils"/>
    </source>
</evidence>
<dbReference type="OrthoDB" id="305162at2759"/>
<evidence type="ECO:0000313" key="6">
    <source>
        <dbReference type="Proteomes" id="UP000009168"/>
    </source>
</evidence>
<evidence type="ECO:0000313" key="5">
    <source>
        <dbReference type="EMBL" id="EAR96864.1"/>
    </source>
</evidence>
<dbReference type="EMBL" id="GG662673">
    <property type="protein sequence ID" value="EAR96864.1"/>
    <property type="molecule type" value="Genomic_DNA"/>
</dbReference>
<dbReference type="KEGG" id="tet:TTHERM_00193560"/>
<dbReference type="Gene3D" id="3.80.10.10">
    <property type="entry name" value="Ribonuclease Inhibitor"/>
    <property type="match status" value="1"/>
</dbReference>
<dbReference type="OMA" id="EPEMWKE"/>
<feature type="region of interest" description="Disordered" evidence="4">
    <location>
        <begin position="482"/>
        <end position="506"/>
    </location>
</feature>
<dbReference type="InParanoid" id="Q23KH9"/>
<proteinExistence type="predicted"/>
<dbReference type="Pfam" id="PF13855">
    <property type="entry name" value="LRR_8"/>
    <property type="match status" value="1"/>
</dbReference>
<name>Q23KH9_TETTS</name>
<feature type="coiled-coil region" evidence="3">
    <location>
        <begin position="400"/>
        <end position="427"/>
    </location>
</feature>
<reference evidence="6" key="1">
    <citation type="journal article" date="2006" name="PLoS Biol.">
        <title>Macronuclear genome sequence of the ciliate Tetrahymena thermophila, a model eukaryote.</title>
        <authorList>
            <person name="Eisen J.A."/>
            <person name="Coyne R.S."/>
            <person name="Wu M."/>
            <person name="Wu D."/>
            <person name="Thiagarajan M."/>
            <person name="Wortman J.R."/>
            <person name="Badger J.H."/>
            <person name="Ren Q."/>
            <person name="Amedeo P."/>
            <person name="Jones K.M."/>
            <person name="Tallon L.J."/>
            <person name="Delcher A.L."/>
            <person name="Salzberg S.L."/>
            <person name="Silva J.C."/>
            <person name="Haas B.J."/>
            <person name="Majoros W.H."/>
            <person name="Farzad M."/>
            <person name="Carlton J.M."/>
            <person name="Smith R.K. Jr."/>
            <person name="Garg J."/>
            <person name="Pearlman R.E."/>
            <person name="Karrer K.M."/>
            <person name="Sun L."/>
            <person name="Manning G."/>
            <person name="Elde N.C."/>
            <person name="Turkewitz A.P."/>
            <person name="Asai D.J."/>
            <person name="Wilkes D.E."/>
            <person name="Wang Y."/>
            <person name="Cai H."/>
            <person name="Collins K."/>
            <person name="Stewart B.A."/>
            <person name="Lee S.R."/>
            <person name="Wilamowska K."/>
            <person name="Weinberg Z."/>
            <person name="Ruzzo W.L."/>
            <person name="Wloga D."/>
            <person name="Gaertig J."/>
            <person name="Frankel J."/>
            <person name="Tsao C.-C."/>
            <person name="Gorovsky M.A."/>
            <person name="Keeling P.J."/>
            <person name="Waller R.F."/>
            <person name="Patron N.J."/>
            <person name="Cherry J.M."/>
            <person name="Stover N.A."/>
            <person name="Krieger C.J."/>
            <person name="del Toro C."/>
            <person name="Ryder H.F."/>
            <person name="Williamson S.C."/>
            <person name="Barbeau R.A."/>
            <person name="Hamilton E.P."/>
            <person name="Orias E."/>
        </authorList>
    </citation>
    <scope>NUCLEOTIDE SEQUENCE [LARGE SCALE GENOMIC DNA]</scope>
    <source>
        <strain evidence="6">SB210</strain>
    </source>
</reference>
<dbReference type="Proteomes" id="UP000009168">
    <property type="component" value="Unassembled WGS sequence"/>
</dbReference>
<sequence length="506" mass="60300">MKLNKNNIQKLFKKDEDDTINFKNSQLISINNLGQFIDLSQITSLNLDSNHLKEIEEVFSQMVNLKYLSMEMNHLRYLAYFDNLQSLQQLNLSMNRIVRVDQLNSCKNLRLINLSMNYIEEVEDLQLPYLEQLYLQGNKLTRLPSFQYLPRLRYLNISKNELSDINPILSQKALNYLEKLICSYNRIPSQYLEDFCFILSSLPNLLELDASGNEVTINSLYRSSVLTAKKLKMLDGLEINDNTIEQIQNLKQTENFERAIQDTNKNYIERLQKENEAKLRAKKLLLDQIDRIDDMFENFQRKTEMEQKQFLEYIAIMEKRYRSGDKIQLDQDTVKLWSQRIQQHEAELRQKIDYQKQVQQHQRDVFLQKEVNGLTLREKLYDIALNDPDLWRDLKSKELQQVYKEEKRNEQREYEELQKRIRDQSSVNYGQLEDDIRKNIAQKIQSKLQMIEDYSKDDINQQDNERQQLNNLSQNQSMNFDQKSYLSGNNKSSFLGSNRNISLSKK</sequence>